<protein>
    <submittedName>
        <fullName evidence="1">Uncharacterized protein</fullName>
    </submittedName>
</protein>
<evidence type="ECO:0000313" key="1">
    <source>
        <dbReference type="EMBL" id="POY36805.1"/>
    </source>
</evidence>
<organism evidence="1 2">
    <name type="scientific">Solitalea longa</name>
    <dbReference type="NCBI Taxonomy" id="2079460"/>
    <lineage>
        <taxon>Bacteria</taxon>
        <taxon>Pseudomonadati</taxon>
        <taxon>Bacteroidota</taxon>
        <taxon>Sphingobacteriia</taxon>
        <taxon>Sphingobacteriales</taxon>
        <taxon>Sphingobacteriaceae</taxon>
        <taxon>Solitalea</taxon>
    </lineage>
</organism>
<dbReference type="EMBL" id="PQVF01000006">
    <property type="protein sequence ID" value="POY36805.1"/>
    <property type="molecule type" value="Genomic_DNA"/>
</dbReference>
<dbReference type="Proteomes" id="UP000236893">
    <property type="component" value="Unassembled WGS sequence"/>
</dbReference>
<sequence length="87" mass="10262">MAKPNLPVFNSPEEQFQQLRKLIIERIIVLMDSNFSSLINLLYRADVDEFKLKKALAENPDNPAEIIADAYIQRQLQKIETRKKYRK</sequence>
<accession>A0A2S5A2P1</accession>
<reference evidence="1 2" key="1">
    <citation type="submission" date="2018-01" db="EMBL/GenBank/DDBJ databases">
        <authorList>
            <person name="Gaut B.S."/>
            <person name="Morton B.R."/>
            <person name="Clegg M.T."/>
            <person name="Duvall M.R."/>
        </authorList>
    </citation>
    <scope>NUCLEOTIDE SEQUENCE [LARGE SCALE GENOMIC DNA]</scope>
    <source>
        <strain evidence="1 2">HR-AV</strain>
    </source>
</reference>
<dbReference type="AlphaFoldDB" id="A0A2S5A2P1"/>
<comment type="caution">
    <text evidence="1">The sequence shown here is derived from an EMBL/GenBank/DDBJ whole genome shotgun (WGS) entry which is preliminary data.</text>
</comment>
<name>A0A2S5A2P1_9SPHI</name>
<keyword evidence="2" id="KW-1185">Reference proteome</keyword>
<proteinExistence type="predicted"/>
<gene>
    <name evidence="1" type="ORF">C3K47_10310</name>
</gene>
<evidence type="ECO:0000313" key="2">
    <source>
        <dbReference type="Proteomes" id="UP000236893"/>
    </source>
</evidence>
<dbReference type="OrthoDB" id="711735at2"/>